<dbReference type="EMBL" id="CAJVPY010062699">
    <property type="protein sequence ID" value="CAG8822864.1"/>
    <property type="molecule type" value="Genomic_DNA"/>
</dbReference>
<accession>A0A9N9KDK7</accession>
<evidence type="ECO:0000313" key="2">
    <source>
        <dbReference type="Proteomes" id="UP000789405"/>
    </source>
</evidence>
<protein>
    <submittedName>
        <fullName evidence="1">16715_t:CDS:1</fullName>
    </submittedName>
</protein>
<organism evidence="1 2">
    <name type="scientific">Dentiscutata erythropus</name>
    <dbReference type="NCBI Taxonomy" id="1348616"/>
    <lineage>
        <taxon>Eukaryota</taxon>
        <taxon>Fungi</taxon>
        <taxon>Fungi incertae sedis</taxon>
        <taxon>Mucoromycota</taxon>
        <taxon>Glomeromycotina</taxon>
        <taxon>Glomeromycetes</taxon>
        <taxon>Diversisporales</taxon>
        <taxon>Gigasporaceae</taxon>
        <taxon>Dentiscutata</taxon>
    </lineage>
</organism>
<evidence type="ECO:0000313" key="1">
    <source>
        <dbReference type="EMBL" id="CAG8822864.1"/>
    </source>
</evidence>
<proteinExistence type="predicted"/>
<reference evidence="1" key="1">
    <citation type="submission" date="2021-06" db="EMBL/GenBank/DDBJ databases">
        <authorList>
            <person name="Kallberg Y."/>
            <person name="Tangrot J."/>
            <person name="Rosling A."/>
        </authorList>
    </citation>
    <scope>NUCLEOTIDE SEQUENCE</scope>
    <source>
        <strain evidence="1">MA453B</strain>
    </source>
</reference>
<feature type="non-terminal residue" evidence="1">
    <location>
        <position position="1"/>
    </location>
</feature>
<keyword evidence="2" id="KW-1185">Reference proteome</keyword>
<dbReference type="Proteomes" id="UP000789405">
    <property type="component" value="Unassembled WGS sequence"/>
</dbReference>
<gene>
    <name evidence="1" type="ORF">DERYTH_LOCUS27386</name>
</gene>
<dbReference type="AlphaFoldDB" id="A0A9N9KDK7"/>
<sequence>AIRGLRYIKINNGSSKLCTEEYYVPVSLRYYMIEDIETLYDEFIAFVLQNKDKDFIASWELDKQMKGDIYMEEMLKYLKAQSRIKSAILRNKIKLRNLVDSLMEERSIDNNRPKYKRKILYKCLRAKCAFSTPDQSLLSEKDFKIMREYLVAKYPEIKKKYNERNRKGEKIREDKN</sequence>
<feature type="non-terminal residue" evidence="1">
    <location>
        <position position="176"/>
    </location>
</feature>
<name>A0A9N9KDK7_9GLOM</name>
<comment type="caution">
    <text evidence="1">The sequence shown here is derived from an EMBL/GenBank/DDBJ whole genome shotgun (WGS) entry which is preliminary data.</text>
</comment>